<reference evidence="3" key="4">
    <citation type="submission" date="2019-03" db="UniProtKB">
        <authorList>
            <consortium name="EnsemblPlants"/>
        </authorList>
    </citation>
    <scope>IDENTIFICATION</scope>
</reference>
<feature type="compositionally biased region" description="Basic residues" evidence="1">
    <location>
        <begin position="92"/>
        <end position="101"/>
    </location>
</feature>
<feature type="region of interest" description="Disordered" evidence="1">
    <location>
        <begin position="1"/>
        <end position="104"/>
    </location>
</feature>
<evidence type="ECO:0000256" key="1">
    <source>
        <dbReference type="SAM" id="MobiDB-lite"/>
    </source>
</evidence>
<feature type="compositionally biased region" description="Basic residues" evidence="1">
    <location>
        <begin position="32"/>
        <end position="47"/>
    </location>
</feature>
<feature type="transmembrane region" description="Helical" evidence="2">
    <location>
        <begin position="193"/>
        <end position="211"/>
    </location>
</feature>
<evidence type="ECO:0000313" key="3">
    <source>
        <dbReference type="EnsemblPlants" id="AET1Gv20624900.1"/>
    </source>
</evidence>
<dbReference type="Proteomes" id="UP000015105">
    <property type="component" value="Chromosome 1D"/>
</dbReference>
<feature type="compositionally biased region" description="Low complexity" evidence="1">
    <location>
        <begin position="80"/>
        <end position="91"/>
    </location>
</feature>
<reference evidence="3" key="3">
    <citation type="journal article" date="2017" name="Nature">
        <title>Genome sequence of the progenitor of the wheat D genome Aegilops tauschii.</title>
        <authorList>
            <person name="Luo M.C."/>
            <person name="Gu Y.Q."/>
            <person name="Puiu D."/>
            <person name="Wang H."/>
            <person name="Twardziok S.O."/>
            <person name="Deal K.R."/>
            <person name="Huo N."/>
            <person name="Zhu T."/>
            <person name="Wang L."/>
            <person name="Wang Y."/>
            <person name="McGuire P.E."/>
            <person name="Liu S."/>
            <person name="Long H."/>
            <person name="Ramasamy R.K."/>
            <person name="Rodriguez J.C."/>
            <person name="Van S.L."/>
            <person name="Yuan L."/>
            <person name="Wang Z."/>
            <person name="Xia Z."/>
            <person name="Xiao L."/>
            <person name="Anderson O.D."/>
            <person name="Ouyang S."/>
            <person name="Liang Y."/>
            <person name="Zimin A.V."/>
            <person name="Pertea G."/>
            <person name="Qi P."/>
            <person name="Bennetzen J.L."/>
            <person name="Dai X."/>
            <person name="Dawson M.W."/>
            <person name="Muller H.G."/>
            <person name="Kugler K."/>
            <person name="Rivarola-Duarte L."/>
            <person name="Spannagl M."/>
            <person name="Mayer K.F.X."/>
            <person name="Lu F.H."/>
            <person name="Bevan M.W."/>
            <person name="Leroy P."/>
            <person name="Li P."/>
            <person name="You F.M."/>
            <person name="Sun Q."/>
            <person name="Liu Z."/>
            <person name="Lyons E."/>
            <person name="Wicker T."/>
            <person name="Salzberg S.L."/>
            <person name="Devos K.M."/>
            <person name="Dvorak J."/>
        </authorList>
    </citation>
    <scope>NUCLEOTIDE SEQUENCE [LARGE SCALE GENOMIC DNA]</scope>
    <source>
        <strain evidence="3">cv. AL8/78</strain>
    </source>
</reference>
<name>A0A452Z3U3_AEGTS</name>
<keyword evidence="4" id="KW-1185">Reference proteome</keyword>
<sequence length="216" mass="24851">RRPLHPLRRHARRAPPSPPPAADRPLPPPRRAPARPLRRRARRRLRPRVPEPRRGQRRASRPARDAPPHGRRRGRDGDDGAVVFRRGAGARVPRRRRRRRAPGADAVPDFRRALSVDIDGDRHRMASVRPPRVYKIRFPLCRRRYFPQIGIESQQDSRPTSSYHRGQEFLGISAPPPIFSIYLSLRQCCCSVLVLRIFVIAVPVLSLFFAVDDIKA</sequence>
<dbReference type="EnsemblPlants" id="AET1Gv20624900.1">
    <property type="protein sequence ID" value="AET1Gv20624900.1"/>
    <property type="gene ID" value="AET1Gv20624900"/>
</dbReference>
<dbReference type="Gramene" id="AET1Gv20624900.1">
    <property type="protein sequence ID" value="AET1Gv20624900.1"/>
    <property type="gene ID" value="AET1Gv20624900"/>
</dbReference>
<keyword evidence="2" id="KW-0472">Membrane</keyword>
<accession>A0A452Z3U3</accession>
<reference evidence="3" key="5">
    <citation type="journal article" date="2021" name="G3 (Bethesda)">
        <title>Aegilops tauschii genome assembly Aet v5.0 features greater sequence contiguity and improved annotation.</title>
        <authorList>
            <person name="Wang L."/>
            <person name="Zhu T."/>
            <person name="Rodriguez J.C."/>
            <person name="Deal K.R."/>
            <person name="Dubcovsky J."/>
            <person name="McGuire P.E."/>
            <person name="Lux T."/>
            <person name="Spannagl M."/>
            <person name="Mayer K.F.X."/>
            <person name="Baldrich P."/>
            <person name="Meyers B.C."/>
            <person name="Huo N."/>
            <person name="Gu Y.Q."/>
            <person name="Zhou H."/>
            <person name="Devos K.M."/>
            <person name="Bennetzen J.L."/>
            <person name="Unver T."/>
            <person name="Budak H."/>
            <person name="Gulick P.J."/>
            <person name="Galiba G."/>
            <person name="Kalapos B."/>
            <person name="Nelson D.R."/>
            <person name="Li P."/>
            <person name="You F.M."/>
            <person name="Luo M.C."/>
            <person name="Dvorak J."/>
        </authorList>
    </citation>
    <scope>NUCLEOTIDE SEQUENCE [LARGE SCALE GENOMIC DNA]</scope>
    <source>
        <strain evidence="3">cv. AL8/78</strain>
    </source>
</reference>
<dbReference type="AlphaFoldDB" id="A0A452Z3U3"/>
<keyword evidence="2" id="KW-0812">Transmembrane</keyword>
<keyword evidence="2" id="KW-1133">Transmembrane helix</keyword>
<reference evidence="4" key="2">
    <citation type="journal article" date="2017" name="Nat. Plants">
        <title>The Aegilops tauschii genome reveals multiple impacts of transposons.</title>
        <authorList>
            <person name="Zhao G."/>
            <person name="Zou C."/>
            <person name="Li K."/>
            <person name="Wang K."/>
            <person name="Li T."/>
            <person name="Gao L."/>
            <person name="Zhang X."/>
            <person name="Wang H."/>
            <person name="Yang Z."/>
            <person name="Liu X."/>
            <person name="Jiang W."/>
            <person name="Mao L."/>
            <person name="Kong X."/>
            <person name="Jiao Y."/>
            <person name="Jia J."/>
        </authorList>
    </citation>
    <scope>NUCLEOTIDE SEQUENCE [LARGE SCALE GENOMIC DNA]</scope>
    <source>
        <strain evidence="4">cv. AL8/78</strain>
    </source>
</reference>
<organism evidence="3 4">
    <name type="scientific">Aegilops tauschii subsp. strangulata</name>
    <name type="common">Goatgrass</name>
    <dbReference type="NCBI Taxonomy" id="200361"/>
    <lineage>
        <taxon>Eukaryota</taxon>
        <taxon>Viridiplantae</taxon>
        <taxon>Streptophyta</taxon>
        <taxon>Embryophyta</taxon>
        <taxon>Tracheophyta</taxon>
        <taxon>Spermatophyta</taxon>
        <taxon>Magnoliopsida</taxon>
        <taxon>Liliopsida</taxon>
        <taxon>Poales</taxon>
        <taxon>Poaceae</taxon>
        <taxon>BOP clade</taxon>
        <taxon>Pooideae</taxon>
        <taxon>Triticodae</taxon>
        <taxon>Triticeae</taxon>
        <taxon>Triticinae</taxon>
        <taxon>Aegilops</taxon>
    </lineage>
</organism>
<proteinExistence type="predicted"/>
<feature type="compositionally biased region" description="Pro residues" evidence="1">
    <location>
        <begin position="15"/>
        <end position="31"/>
    </location>
</feature>
<evidence type="ECO:0000313" key="4">
    <source>
        <dbReference type="Proteomes" id="UP000015105"/>
    </source>
</evidence>
<evidence type="ECO:0000256" key="2">
    <source>
        <dbReference type="SAM" id="Phobius"/>
    </source>
</evidence>
<protein>
    <submittedName>
        <fullName evidence="3">Uncharacterized protein</fullName>
    </submittedName>
</protein>
<feature type="compositionally biased region" description="Basic residues" evidence="1">
    <location>
        <begin position="1"/>
        <end position="13"/>
    </location>
</feature>
<reference evidence="4" key="1">
    <citation type="journal article" date="2014" name="Science">
        <title>Ancient hybridizations among the ancestral genomes of bread wheat.</title>
        <authorList>
            <consortium name="International Wheat Genome Sequencing Consortium,"/>
            <person name="Marcussen T."/>
            <person name="Sandve S.R."/>
            <person name="Heier L."/>
            <person name="Spannagl M."/>
            <person name="Pfeifer M."/>
            <person name="Jakobsen K.S."/>
            <person name="Wulff B.B."/>
            <person name="Steuernagel B."/>
            <person name="Mayer K.F."/>
            <person name="Olsen O.A."/>
        </authorList>
    </citation>
    <scope>NUCLEOTIDE SEQUENCE [LARGE SCALE GENOMIC DNA]</scope>
    <source>
        <strain evidence="4">cv. AL8/78</strain>
    </source>
</reference>